<protein>
    <submittedName>
        <fullName evidence="2">Uncharacterized protein</fullName>
    </submittedName>
</protein>
<gene>
    <name evidence="2" type="ORF">BJ970_003439</name>
</gene>
<evidence type="ECO:0000313" key="3">
    <source>
        <dbReference type="Proteomes" id="UP000584374"/>
    </source>
</evidence>
<keyword evidence="3" id="KW-1185">Reference proteome</keyword>
<evidence type="ECO:0000256" key="1">
    <source>
        <dbReference type="SAM" id="MobiDB-lite"/>
    </source>
</evidence>
<comment type="caution">
    <text evidence="2">The sequence shown here is derived from an EMBL/GenBank/DDBJ whole genome shotgun (WGS) entry which is preliminary data.</text>
</comment>
<feature type="region of interest" description="Disordered" evidence="1">
    <location>
        <begin position="130"/>
        <end position="156"/>
    </location>
</feature>
<reference evidence="2 3" key="1">
    <citation type="submission" date="2020-08" db="EMBL/GenBank/DDBJ databases">
        <title>Sequencing the genomes of 1000 actinobacteria strains.</title>
        <authorList>
            <person name="Klenk H.-P."/>
        </authorList>
    </citation>
    <scope>NUCLEOTIDE SEQUENCE [LARGE SCALE GENOMIC DNA]</scope>
    <source>
        <strain evidence="2 3">DSM 45584</strain>
    </source>
</reference>
<organism evidence="2 3">
    <name type="scientific">Saccharopolyspora phatthalungensis</name>
    <dbReference type="NCBI Taxonomy" id="664693"/>
    <lineage>
        <taxon>Bacteria</taxon>
        <taxon>Bacillati</taxon>
        <taxon>Actinomycetota</taxon>
        <taxon>Actinomycetes</taxon>
        <taxon>Pseudonocardiales</taxon>
        <taxon>Pseudonocardiaceae</taxon>
        <taxon>Saccharopolyspora</taxon>
    </lineage>
</organism>
<evidence type="ECO:0000313" key="2">
    <source>
        <dbReference type="EMBL" id="MBB5155905.1"/>
    </source>
</evidence>
<dbReference type="EMBL" id="JACHIW010000001">
    <property type="protein sequence ID" value="MBB5155905.1"/>
    <property type="molecule type" value="Genomic_DNA"/>
</dbReference>
<sequence length="156" mass="16963">MADADDAELDDTSFIEFEGMPALSRSTFQLHSFAIINSIKDGRPGFVSDDYLNAIAAETTTAAVELEAAGMWERRDGGYFIVADEMVKMAINFNEQSNRKQDECAQRGAHLPPDESRKSGWVVCDHCGTPLERPDGGPVALPNGGPLGPDTRKEES</sequence>
<dbReference type="RefSeq" id="WP_184727155.1">
    <property type="nucleotide sequence ID" value="NZ_JACHIW010000001.1"/>
</dbReference>
<dbReference type="AlphaFoldDB" id="A0A840QBT8"/>
<name>A0A840QBT8_9PSEU</name>
<accession>A0A840QBT8</accession>
<feature type="region of interest" description="Disordered" evidence="1">
    <location>
        <begin position="97"/>
        <end position="118"/>
    </location>
</feature>
<proteinExistence type="predicted"/>
<dbReference type="Proteomes" id="UP000584374">
    <property type="component" value="Unassembled WGS sequence"/>
</dbReference>